<dbReference type="RefSeq" id="WP_147030140.1">
    <property type="nucleotide sequence ID" value="NZ_CP042436.1"/>
</dbReference>
<dbReference type="Pfam" id="PF14200">
    <property type="entry name" value="RicinB_lectin_2"/>
    <property type="match status" value="1"/>
</dbReference>
<gene>
    <name evidence="2" type="ORF">FRZ54_02830</name>
</gene>
<dbReference type="Gene3D" id="2.80.10.50">
    <property type="match status" value="1"/>
</dbReference>
<dbReference type="Proteomes" id="UP000321479">
    <property type="component" value="Chromosome"/>
</dbReference>
<dbReference type="SUPFAM" id="SSF50370">
    <property type="entry name" value="Ricin B-like lectins"/>
    <property type="match status" value="1"/>
</dbReference>
<proteinExistence type="predicted"/>
<sequence>MWDYSGGNNQKWKIQLPDNGYHKIINVNSGKALDLYQLSLNNGGSLSPFQLTND</sequence>
<feature type="domain" description="Ricin B lectin" evidence="1">
    <location>
        <begin position="2"/>
        <end position="45"/>
    </location>
</feature>
<name>A0A5B8UR51_9SPHI</name>
<dbReference type="InterPro" id="IPR000772">
    <property type="entry name" value="Ricin_B_lectin"/>
</dbReference>
<reference evidence="2 3" key="1">
    <citation type="journal article" date="2017" name="Curr. Microbiol.">
        <title>Mucilaginibacter ginsenosidivorans sp. nov., Isolated from Soil of Ginseng Field.</title>
        <authorList>
            <person name="Kim M.M."/>
            <person name="Siddiqi M.Z."/>
            <person name="Im W.T."/>
        </authorList>
    </citation>
    <scope>NUCLEOTIDE SEQUENCE [LARGE SCALE GENOMIC DNA]</scope>
    <source>
        <strain evidence="2 3">Gsoil 3017</strain>
    </source>
</reference>
<evidence type="ECO:0000313" key="3">
    <source>
        <dbReference type="Proteomes" id="UP000321479"/>
    </source>
</evidence>
<keyword evidence="3" id="KW-1185">Reference proteome</keyword>
<dbReference type="AlphaFoldDB" id="A0A5B8UR51"/>
<evidence type="ECO:0000313" key="2">
    <source>
        <dbReference type="EMBL" id="QEC61563.1"/>
    </source>
</evidence>
<accession>A0A5B8UR51</accession>
<evidence type="ECO:0000259" key="1">
    <source>
        <dbReference type="Pfam" id="PF14200"/>
    </source>
</evidence>
<dbReference type="InterPro" id="IPR035992">
    <property type="entry name" value="Ricin_B-like_lectins"/>
</dbReference>
<organism evidence="2 3">
    <name type="scientific">Mucilaginibacter ginsenosidivorans</name>
    <dbReference type="NCBI Taxonomy" id="398053"/>
    <lineage>
        <taxon>Bacteria</taxon>
        <taxon>Pseudomonadati</taxon>
        <taxon>Bacteroidota</taxon>
        <taxon>Sphingobacteriia</taxon>
        <taxon>Sphingobacteriales</taxon>
        <taxon>Sphingobacteriaceae</taxon>
        <taxon>Mucilaginibacter</taxon>
    </lineage>
</organism>
<protein>
    <submittedName>
        <fullName evidence="2">RICIN domain-containing protein</fullName>
    </submittedName>
</protein>
<dbReference type="OrthoDB" id="9765957at2"/>
<dbReference type="EMBL" id="CP042436">
    <property type="protein sequence ID" value="QEC61563.1"/>
    <property type="molecule type" value="Genomic_DNA"/>
</dbReference>
<dbReference type="KEGG" id="mgin:FRZ54_02830"/>